<evidence type="ECO:0000256" key="1">
    <source>
        <dbReference type="SAM" id="Phobius"/>
    </source>
</evidence>
<keyword evidence="1" id="KW-0472">Membrane</keyword>
<feature type="transmembrane region" description="Helical" evidence="1">
    <location>
        <begin position="57"/>
        <end position="84"/>
    </location>
</feature>
<protein>
    <submittedName>
        <fullName evidence="2">Uncharacterized protein</fullName>
    </submittedName>
</protein>
<sequence length="519" mass="57621">MSATDSNTSNLTDYDWKVYNLKRQKMFKGTIAVCIIYAVIAAILIALSYAFSSVRDILFVQFLPFTIIYIIGTIIIIIALIIYIMTFQPTKVDYSAPYPDMSCPDYWDMEILNESSSNLFDKAYNTNLFKYRCVLNSNLFKIDDILRYNPAGTYNLTDSYAKTGVFDILDNSAISSIQNDNDNKYRHLYKNINNASLRGEVYSNLLNSALVMNNYQFDTATNQYINLQSNTSNYAIPPISWKFNGAIGIQDISSATTYIPIIKSWNGLNYDILRANYGQNNVGVYLRNPTDNTRKGVQLGTIVLNNSNANLTYIPINQSSITLNSTIINSILDVILVPPSSAQTQAQADAAKAYTDSLNTAQQTAIAAAAASLVGQGQTLTSGNVHTLQVSCAINDILTPNNSDLLGIPSPYVEYVPATNNNFLPSQITTDQLYSSNSNIPLVCDSFYPLYMSYADNNTSSNLSKNALRCKYANLCGIPWSDMQCSSTSYDYMNDYLFSQDPTVRNPNDSGKLGIKFSI</sequence>
<accession>A0A6C0CGR6</accession>
<keyword evidence="1" id="KW-1133">Transmembrane helix</keyword>
<dbReference type="EMBL" id="MN739403">
    <property type="protein sequence ID" value="QHT02879.1"/>
    <property type="molecule type" value="Genomic_DNA"/>
</dbReference>
<proteinExistence type="predicted"/>
<dbReference type="AlphaFoldDB" id="A0A6C0CGR6"/>
<organism evidence="2">
    <name type="scientific">viral metagenome</name>
    <dbReference type="NCBI Taxonomy" id="1070528"/>
    <lineage>
        <taxon>unclassified sequences</taxon>
        <taxon>metagenomes</taxon>
        <taxon>organismal metagenomes</taxon>
    </lineage>
</organism>
<reference evidence="2" key="1">
    <citation type="journal article" date="2020" name="Nature">
        <title>Giant virus diversity and host interactions through global metagenomics.</title>
        <authorList>
            <person name="Schulz F."/>
            <person name="Roux S."/>
            <person name="Paez-Espino D."/>
            <person name="Jungbluth S."/>
            <person name="Walsh D.A."/>
            <person name="Denef V.J."/>
            <person name="McMahon K.D."/>
            <person name="Konstantinidis K.T."/>
            <person name="Eloe-Fadrosh E.A."/>
            <person name="Kyrpides N.C."/>
            <person name="Woyke T."/>
        </authorList>
    </citation>
    <scope>NUCLEOTIDE SEQUENCE</scope>
    <source>
        <strain evidence="2">GVMAG-M-3300020727-4</strain>
    </source>
</reference>
<keyword evidence="1" id="KW-0812">Transmembrane</keyword>
<evidence type="ECO:0000313" key="2">
    <source>
        <dbReference type="EMBL" id="QHT02879.1"/>
    </source>
</evidence>
<feature type="transmembrane region" description="Helical" evidence="1">
    <location>
        <begin position="31"/>
        <end position="51"/>
    </location>
</feature>
<name>A0A6C0CGR6_9ZZZZ</name>